<reference evidence="6 7" key="1">
    <citation type="submission" date="2016-10" db="EMBL/GenBank/DDBJ databases">
        <authorList>
            <person name="de Groot N.N."/>
        </authorList>
    </citation>
    <scope>NUCLEOTIDE SEQUENCE [LARGE SCALE GENOMIC DNA]</scope>
    <source>
        <strain evidence="6 7">DSM 9179</strain>
    </source>
</reference>
<dbReference type="Gene3D" id="3.50.50.60">
    <property type="entry name" value="FAD/NAD(P)-binding domain"/>
    <property type="match status" value="1"/>
</dbReference>
<organism evidence="6 7">
    <name type="scientific">[Clostridium] fimetarium</name>
    <dbReference type="NCBI Taxonomy" id="99656"/>
    <lineage>
        <taxon>Bacteria</taxon>
        <taxon>Bacillati</taxon>
        <taxon>Bacillota</taxon>
        <taxon>Clostridia</taxon>
        <taxon>Lachnospirales</taxon>
        <taxon>Lachnospiraceae</taxon>
    </lineage>
</organism>
<evidence type="ECO:0000256" key="5">
    <source>
        <dbReference type="ARBA" id="ARBA00023014"/>
    </source>
</evidence>
<dbReference type="OrthoDB" id="9759982at2"/>
<dbReference type="GO" id="GO:0051539">
    <property type="term" value="F:4 iron, 4 sulfur cluster binding"/>
    <property type="evidence" value="ECO:0007669"/>
    <property type="project" value="UniProtKB-KW"/>
</dbReference>
<keyword evidence="3" id="KW-0560">Oxidoreductase</keyword>
<keyword evidence="1" id="KW-0004">4Fe-4S</keyword>
<dbReference type="InterPro" id="IPR039650">
    <property type="entry name" value="HdrA-like"/>
</dbReference>
<name>A0A1I0QH18_9FIRM</name>
<dbReference type="RefSeq" id="WP_092453939.1">
    <property type="nucleotide sequence ID" value="NZ_FOJI01000008.1"/>
</dbReference>
<proteinExistence type="predicted"/>
<dbReference type="AlphaFoldDB" id="A0A1I0QH18"/>
<keyword evidence="7" id="KW-1185">Reference proteome</keyword>
<evidence type="ECO:0000256" key="2">
    <source>
        <dbReference type="ARBA" id="ARBA00022723"/>
    </source>
</evidence>
<evidence type="ECO:0000256" key="4">
    <source>
        <dbReference type="ARBA" id="ARBA00023004"/>
    </source>
</evidence>
<dbReference type="GO" id="GO:0046872">
    <property type="term" value="F:metal ion binding"/>
    <property type="evidence" value="ECO:0007669"/>
    <property type="project" value="UniProtKB-KW"/>
</dbReference>
<keyword evidence="2" id="KW-0479">Metal-binding</keyword>
<dbReference type="Pfam" id="PF12831">
    <property type="entry name" value="FAD_oxidored"/>
    <property type="match status" value="1"/>
</dbReference>
<gene>
    <name evidence="6" type="ORF">SAMN05421659_10822</name>
</gene>
<sequence>MRNCIKYNDKDIKILGGYDTVVVGGGSAGASAAISAAKGGTKTLIIEKQISLGGTSTNALVSPMMPSYVEHFENFYEIERKLIEKGCATRDSITEYVWFNPEVMAEILEEMYIGFGGDILYDTVLIDCIKENNVIKYLILMTVEGITAVEGRNFIDASGDAILTRLASVETTSGDEDGNNQMSSLRFEVGGINVDKYREYCISLNDEFSPLKTGYFFESAMVKGKKFKLEPIFQKGVEEGILKNEDLRYYQCFSLPLKEGCMTFNCPHISTLTNNTSVINRSKAIIEGRQMIHRLVGFLKTYMPGFENCFLAREASMLGIRESYRLVGKYVLTEEDYINREHFEDGIAKGDWYIDVHSASKGLVHMDKFKPGEYYEIPYRSLINSSVSNLITVGRCISTTFLMQASVRILPTVIDMGQIAGEACVYAKKYGIILNELNGSKLRKF</sequence>
<dbReference type="STRING" id="99656.SAMN05421659_10822"/>
<accession>A0A1I0QH18</accession>
<dbReference type="Proteomes" id="UP000199701">
    <property type="component" value="Unassembled WGS sequence"/>
</dbReference>
<keyword evidence="5" id="KW-0411">Iron-sulfur</keyword>
<evidence type="ECO:0000313" key="7">
    <source>
        <dbReference type="Proteomes" id="UP000199701"/>
    </source>
</evidence>
<dbReference type="GO" id="GO:0016491">
    <property type="term" value="F:oxidoreductase activity"/>
    <property type="evidence" value="ECO:0007669"/>
    <property type="project" value="UniProtKB-KW"/>
</dbReference>
<evidence type="ECO:0000313" key="6">
    <source>
        <dbReference type="EMBL" id="SEW26439.1"/>
    </source>
</evidence>
<dbReference type="SUPFAM" id="SSF51905">
    <property type="entry name" value="FAD/NAD(P)-binding domain"/>
    <property type="match status" value="1"/>
</dbReference>
<evidence type="ECO:0000256" key="1">
    <source>
        <dbReference type="ARBA" id="ARBA00022485"/>
    </source>
</evidence>
<dbReference type="InterPro" id="IPR036188">
    <property type="entry name" value="FAD/NAD-bd_sf"/>
</dbReference>
<protein>
    <submittedName>
        <fullName evidence="6">FAD dependent oxidoreductase</fullName>
    </submittedName>
</protein>
<keyword evidence="4" id="KW-0408">Iron</keyword>
<dbReference type="EMBL" id="FOJI01000008">
    <property type="protein sequence ID" value="SEW26439.1"/>
    <property type="molecule type" value="Genomic_DNA"/>
</dbReference>
<dbReference type="PANTHER" id="PTHR43498">
    <property type="entry name" value="FERREDOXIN:COB-COM HETERODISULFIDE REDUCTASE SUBUNIT A"/>
    <property type="match status" value="1"/>
</dbReference>
<dbReference type="PANTHER" id="PTHR43498:SF1">
    <property type="entry name" value="COB--COM HETERODISULFIDE REDUCTASE IRON-SULFUR SUBUNIT A"/>
    <property type="match status" value="1"/>
</dbReference>
<evidence type="ECO:0000256" key="3">
    <source>
        <dbReference type="ARBA" id="ARBA00023002"/>
    </source>
</evidence>